<gene>
    <name evidence="7" type="ORF">GCM10011316_14050</name>
</gene>
<feature type="transmembrane region" description="Helical" evidence="5">
    <location>
        <begin position="76"/>
        <end position="97"/>
    </location>
</feature>
<evidence type="ECO:0000256" key="2">
    <source>
        <dbReference type="ARBA" id="ARBA00022692"/>
    </source>
</evidence>
<accession>A0A916TFT3</accession>
<keyword evidence="8" id="KW-1185">Reference proteome</keyword>
<evidence type="ECO:0000256" key="3">
    <source>
        <dbReference type="ARBA" id="ARBA00022989"/>
    </source>
</evidence>
<evidence type="ECO:0000256" key="4">
    <source>
        <dbReference type="ARBA" id="ARBA00023136"/>
    </source>
</evidence>
<feature type="transmembrane region" description="Helical" evidence="5">
    <location>
        <begin position="149"/>
        <end position="168"/>
    </location>
</feature>
<reference evidence="7" key="2">
    <citation type="submission" date="2020-09" db="EMBL/GenBank/DDBJ databases">
        <authorList>
            <person name="Sun Q."/>
            <person name="Zhou Y."/>
        </authorList>
    </citation>
    <scope>NUCLEOTIDE SEQUENCE</scope>
    <source>
        <strain evidence="7">CGMCC 1.12426</strain>
    </source>
</reference>
<feature type="domain" description="Ferric oxidoreductase" evidence="6">
    <location>
        <begin position="46"/>
        <end position="160"/>
    </location>
</feature>
<evidence type="ECO:0000313" key="7">
    <source>
        <dbReference type="EMBL" id="GGB43254.1"/>
    </source>
</evidence>
<keyword evidence="4 5" id="KW-0472">Membrane</keyword>
<comment type="subcellular location">
    <subcellularLocation>
        <location evidence="1">Membrane</location>
        <topology evidence="1">Multi-pass membrane protein</topology>
    </subcellularLocation>
</comment>
<feature type="transmembrane region" description="Helical" evidence="5">
    <location>
        <begin position="39"/>
        <end position="56"/>
    </location>
</feature>
<reference evidence="7" key="1">
    <citation type="journal article" date="2014" name="Int. J. Syst. Evol. Microbiol.">
        <title>Complete genome sequence of Corynebacterium casei LMG S-19264T (=DSM 44701T), isolated from a smear-ripened cheese.</title>
        <authorList>
            <consortium name="US DOE Joint Genome Institute (JGI-PGF)"/>
            <person name="Walter F."/>
            <person name="Albersmeier A."/>
            <person name="Kalinowski J."/>
            <person name="Ruckert C."/>
        </authorList>
    </citation>
    <scope>NUCLEOTIDE SEQUENCE</scope>
    <source>
        <strain evidence="7">CGMCC 1.12426</strain>
    </source>
</reference>
<proteinExistence type="predicted"/>
<dbReference type="Pfam" id="PF01794">
    <property type="entry name" value="Ferric_reduct"/>
    <property type="match status" value="1"/>
</dbReference>
<evidence type="ECO:0000313" key="8">
    <source>
        <dbReference type="Proteomes" id="UP000605148"/>
    </source>
</evidence>
<evidence type="ECO:0000256" key="5">
    <source>
        <dbReference type="SAM" id="Phobius"/>
    </source>
</evidence>
<dbReference type="AlphaFoldDB" id="A0A916TFT3"/>
<dbReference type="GO" id="GO:0016020">
    <property type="term" value="C:membrane"/>
    <property type="evidence" value="ECO:0007669"/>
    <property type="project" value="UniProtKB-SubCell"/>
</dbReference>
<name>A0A916TFT3_9HYPH</name>
<organism evidence="7 8">
    <name type="scientific">Roseibium aquae</name>
    <dbReference type="NCBI Taxonomy" id="1323746"/>
    <lineage>
        <taxon>Bacteria</taxon>
        <taxon>Pseudomonadati</taxon>
        <taxon>Pseudomonadota</taxon>
        <taxon>Alphaproteobacteria</taxon>
        <taxon>Hyphomicrobiales</taxon>
        <taxon>Stappiaceae</taxon>
        <taxon>Roseibium</taxon>
    </lineage>
</organism>
<dbReference type="RefSeq" id="WP_244298989.1">
    <property type="nucleotide sequence ID" value="NZ_BMFA01000003.1"/>
</dbReference>
<sequence length="214" mass="23172">MTIKAKLRAAIIWGLTVAVPAAALWFAATSPLLAWRDPVYVAAGLAGVVALVLLFLQPLLAAGRLPGLSPYKSRRIHRWTGACVLLAVLIHVAGLWITSPPDVVDVLLFRSPAPFSIWGAVAMWAVFATATLALLRGRLPLRPRMWRRLHTTLALMSVIGTAGHAVQIEGTMETVSKAVLCGLAVGAAFFAVLDLRIWARKPRREPLPLRALKK</sequence>
<feature type="transmembrane region" description="Helical" evidence="5">
    <location>
        <begin position="7"/>
        <end position="27"/>
    </location>
</feature>
<feature type="transmembrane region" description="Helical" evidence="5">
    <location>
        <begin position="174"/>
        <end position="195"/>
    </location>
</feature>
<keyword evidence="2 5" id="KW-0812">Transmembrane</keyword>
<dbReference type="EMBL" id="BMFA01000003">
    <property type="protein sequence ID" value="GGB43254.1"/>
    <property type="molecule type" value="Genomic_DNA"/>
</dbReference>
<evidence type="ECO:0000256" key="1">
    <source>
        <dbReference type="ARBA" id="ARBA00004141"/>
    </source>
</evidence>
<evidence type="ECO:0000259" key="6">
    <source>
        <dbReference type="Pfam" id="PF01794"/>
    </source>
</evidence>
<dbReference type="Proteomes" id="UP000605148">
    <property type="component" value="Unassembled WGS sequence"/>
</dbReference>
<keyword evidence="3 5" id="KW-1133">Transmembrane helix</keyword>
<dbReference type="InterPro" id="IPR013130">
    <property type="entry name" value="Fe3_Rdtase_TM_dom"/>
</dbReference>
<comment type="caution">
    <text evidence="7">The sequence shown here is derived from an EMBL/GenBank/DDBJ whole genome shotgun (WGS) entry which is preliminary data.</text>
</comment>
<feature type="transmembrane region" description="Helical" evidence="5">
    <location>
        <begin position="117"/>
        <end position="137"/>
    </location>
</feature>
<protein>
    <submittedName>
        <fullName evidence="7">Ferric reductase</fullName>
    </submittedName>
</protein>